<dbReference type="InterPro" id="IPR013057">
    <property type="entry name" value="AA_transpt_TM"/>
</dbReference>
<feature type="transmembrane region" description="Helical" evidence="8">
    <location>
        <begin position="445"/>
        <end position="468"/>
    </location>
</feature>
<dbReference type="PANTHER" id="PTHR22950:SF458">
    <property type="entry name" value="SODIUM-COUPLED NEUTRAL AMINO ACID TRANSPORTER 11-RELATED"/>
    <property type="match status" value="1"/>
</dbReference>
<reference evidence="10" key="1">
    <citation type="submission" date="2014-09" db="EMBL/GenBank/DDBJ databases">
        <title>Draft genome sequence of an oleaginous Mucoromycotina fungus Mucor ambiguus NBRC6742.</title>
        <authorList>
            <person name="Takeda I."/>
            <person name="Yamane N."/>
            <person name="Morita T."/>
            <person name="Tamano K."/>
            <person name="Machida M."/>
            <person name="Baker S."/>
            <person name="Koike H."/>
        </authorList>
    </citation>
    <scope>NUCLEOTIDE SEQUENCE</scope>
    <source>
        <strain evidence="10">NBRC 6742</strain>
    </source>
</reference>
<evidence type="ECO:0000256" key="4">
    <source>
        <dbReference type="ARBA" id="ARBA00022692"/>
    </source>
</evidence>
<name>A0A0C9N5J5_9FUNG</name>
<feature type="transmembrane region" description="Helical" evidence="8">
    <location>
        <begin position="331"/>
        <end position="352"/>
    </location>
</feature>
<dbReference type="EMBL" id="DF836585">
    <property type="protein sequence ID" value="GAN09838.1"/>
    <property type="molecule type" value="Genomic_DNA"/>
</dbReference>
<comment type="similarity">
    <text evidence="2">Belongs to the amino acid/polyamine transporter 2 family.</text>
</comment>
<keyword evidence="6 8" id="KW-1133">Transmembrane helix</keyword>
<keyword evidence="7 8" id="KW-0472">Membrane</keyword>
<dbReference type="Proteomes" id="UP000053815">
    <property type="component" value="Unassembled WGS sequence"/>
</dbReference>
<feature type="transmembrane region" description="Helical" evidence="8">
    <location>
        <begin position="372"/>
        <end position="392"/>
    </location>
</feature>
<feature type="domain" description="Amino acid transporter transmembrane" evidence="9">
    <location>
        <begin position="181"/>
        <end position="524"/>
    </location>
</feature>
<gene>
    <name evidence="10" type="ORF">MAM1_0296c09371</name>
</gene>
<feature type="transmembrane region" description="Helical" evidence="8">
    <location>
        <begin position="489"/>
        <end position="509"/>
    </location>
</feature>
<dbReference type="PANTHER" id="PTHR22950">
    <property type="entry name" value="AMINO ACID TRANSPORTER"/>
    <property type="match status" value="1"/>
</dbReference>
<accession>A0A0C9N5J5</accession>
<evidence type="ECO:0000256" key="8">
    <source>
        <dbReference type="SAM" id="Phobius"/>
    </source>
</evidence>
<evidence type="ECO:0000256" key="1">
    <source>
        <dbReference type="ARBA" id="ARBA00004141"/>
    </source>
</evidence>
<keyword evidence="11" id="KW-1185">Reference proteome</keyword>
<evidence type="ECO:0000256" key="3">
    <source>
        <dbReference type="ARBA" id="ARBA00022448"/>
    </source>
</evidence>
<evidence type="ECO:0000256" key="7">
    <source>
        <dbReference type="ARBA" id="ARBA00023136"/>
    </source>
</evidence>
<evidence type="ECO:0000313" key="10">
    <source>
        <dbReference type="EMBL" id="GAN09838.1"/>
    </source>
</evidence>
<dbReference type="Pfam" id="PF01490">
    <property type="entry name" value="Aa_trans"/>
    <property type="match status" value="1"/>
</dbReference>
<dbReference type="GO" id="GO:0016020">
    <property type="term" value="C:membrane"/>
    <property type="evidence" value="ECO:0007669"/>
    <property type="project" value="UniProtKB-SubCell"/>
</dbReference>
<evidence type="ECO:0000256" key="2">
    <source>
        <dbReference type="ARBA" id="ARBA00008066"/>
    </source>
</evidence>
<evidence type="ECO:0000256" key="6">
    <source>
        <dbReference type="ARBA" id="ARBA00022989"/>
    </source>
</evidence>
<evidence type="ECO:0000313" key="11">
    <source>
        <dbReference type="Proteomes" id="UP000053815"/>
    </source>
</evidence>
<feature type="transmembrane region" description="Helical" evidence="8">
    <location>
        <begin position="404"/>
        <end position="425"/>
    </location>
</feature>
<protein>
    <recommendedName>
        <fullName evidence="9">Amino acid transporter transmembrane domain-containing protein</fullName>
    </recommendedName>
</protein>
<evidence type="ECO:0000256" key="5">
    <source>
        <dbReference type="ARBA" id="ARBA00022970"/>
    </source>
</evidence>
<sequence>MFRNTALKVTSFKPTSPLLVVKGAATVPFRSASSSNVAYKRDQDTAEFWSDKRDSQTKLSEEEVRRFVVGLSTMLQDGKLRPPTSREQVILHFVVQNYDNLKVKHKVANQVDNILAKKTKVIKRKMKFNHDLTDDTASSLLINDSIITHYDSCLSSDRDSSITAITLDNYKCTDDDMHMDHGSSAMGSSLNLVNAIMGTGIIGLPLALHLCGFWLGLLFSVLIAYLTCFTMHITILCGLATQTFSLVALCEKLIGGIGSHVVNFIIFFHTAGTAVSYYLLLGDTLPGLLVLVFPNVAFFADRRNVILAFGLLCTLPLSLSRSTAKFVKWSAISVLLLMLMLLGVLVRVPYYLPPPQNIELEVVPVSEDMFKGLAIISLSFGCSQNLFGVYTTTRNQKPSNWMRVCFIAIAIAFIVNIVFAVMAYMCFGKSVQANILLNFPENDPGIRLVKLALGLFMVLTIPLCMHPCREAVMLMFGMPINNPTKKQHYTVTVGVFLVVLYFGATLTSLGKVFDVIGGFSTTVLGKFRYINGVL</sequence>
<feature type="transmembrane region" description="Helical" evidence="8">
    <location>
        <begin position="222"/>
        <end position="249"/>
    </location>
</feature>
<dbReference type="STRING" id="91626.A0A0C9N5J5"/>
<organism evidence="10">
    <name type="scientific">Mucor ambiguus</name>
    <dbReference type="NCBI Taxonomy" id="91626"/>
    <lineage>
        <taxon>Eukaryota</taxon>
        <taxon>Fungi</taxon>
        <taxon>Fungi incertae sedis</taxon>
        <taxon>Mucoromycota</taxon>
        <taxon>Mucoromycotina</taxon>
        <taxon>Mucoromycetes</taxon>
        <taxon>Mucorales</taxon>
        <taxon>Mucorineae</taxon>
        <taxon>Mucoraceae</taxon>
        <taxon>Mucor</taxon>
    </lineage>
</organism>
<keyword evidence="5" id="KW-0029">Amino-acid transport</keyword>
<keyword evidence="4 8" id="KW-0812">Transmembrane</keyword>
<dbReference type="AlphaFoldDB" id="A0A0C9N5J5"/>
<evidence type="ECO:0000259" key="9">
    <source>
        <dbReference type="Pfam" id="PF01490"/>
    </source>
</evidence>
<comment type="subcellular location">
    <subcellularLocation>
        <location evidence="1">Membrane</location>
        <topology evidence="1">Multi-pass membrane protein</topology>
    </subcellularLocation>
</comment>
<dbReference type="OrthoDB" id="28208at2759"/>
<proteinExistence type="inferred from homology"/>
<dbReference type="GO" id="GO:0015179">
    <property type="term" value="F:L-amino acid transmembrane transporter activity"/>
    <property type="evidence" value="ECO:0007669"/>
    <property type="project" value="TreeGrafter"/>
</dbReference>
<keyword evidence="3" id="KW-0813">Transport</keyword>
<feature type="transmembrane region" description="Helical" evidence="8">
    <location>
        <begin position="192"/>
        <end position="216"/>
    </location>
</feature>
<feature type="transmembrane region" description="Helical" evidence="8">
    <location>
        <begin position="261"/>
        <end position="280"/>
    </location>
</feature>